<feature type="transmembrane region" description="Helical" evidence="2">
    <location>
        <begin position="142"/>
        <end position="161"/>
    </location>
</feature>
<evidence type="ECO:0000256" key="1">
    <source>
        <dbReference type="SAM" id="MobiDB-lite"/>
    </source>
</evidence>
<organism evidence="4 5">
    <name type="scientific">Daedalea quercina L-15889</name>
    <dbReference type="NCBI Taxonomy" id="1314783"/>
    <lineage>
        <taxon>Eukaryota</taxon>
        <taxon>Fungi</taxon>
        <taxon>Dikarya</taxon>
        <taxon>Basidiomycota</taxon>
        <taxon>Agaricomycotina</taxon>
        <taxon>Agaricomycetes</taxon>
        <taxon>Polyporales</taxon>
        <taxon>Fomitopsis</taxon>
    </lineage>
</organism>
<dbReference type="Proteomes" id="UP000076727">
    <property type="component" value="Unassembled WGS sequence"/>
</dbReference>
<evidence type="ECO:0000256" key="2">
    <source>
        <dbReference type="SAM" id="Phobius"/>
    </source>
</evidence>
<evidence type="ECO:0000313" key="5">
    <source>
        <dbReference type="Proteomes" id="UP000076727"/>
    </source>
</evidence>
<keyword evidence="2" id="KW-0812">Transmembrane</keyword>
<dbReference type="EMBL" id="KV429058">
    <property type="protein sequence ID" value="KZT69441.1"/>
    <property type="molecule type" value="Genomic_DNA"/>
</dbReference>
<keyword evidence="2" id="KW-0472">Membrane</keyword>
<feature type="compositionally biased region" description="Polar residues" evidence="1">
    <location>
        <begin position="52"/>
        <end position="81"/>
    </location>
</feature>
<keyword evidence="2" id="KW-1133">Transmembrane helix</keyword>
<dbReference type="AlphaFoldDB" id="A0A165QGH5"/>
<feature type="transmembrane region" description="Helical" evidence="2">
    <location>
        <begin position="198"/>
        <end position="221"/>
    </location>
</feature>
<protein>
    <recommendedName>
        <fullName evidence="3">DUF6535 domain-containing protein</fullName>
    </recommendedName>
</protein>
<feature type="transmembrane region" description="Helical" evidence="2">
    <location>
        <begin position="227"/>
        <end position="248"/>
    </location>
</feature>
<gene>
    <name evidence="4" type="ORF">DAEQUDRAFT_765516</name>
</gene>
<dbReference type="Pfam" id="PF20153">
    <property type="entry name" value="DUF6535"/>
    <property type="match status" value="1"/>
</dbReference>
<feature type="domain" description="DUF6535" evidence="3">
    <location>
        <begin position="135"/>
        <end position="223"/>
    </location>
</feature>
<feature type="region of interest" description="Disordered" evidence="1">
    <location>
        <begin position="37"/>
        <end position="81"/>
    </location>
</feature>
<dbReference type="OrthoDB" id="2796682at2759"/>
<name>A0A165QGH5_9APHY</name>
<dbReference type="InterPro" id="IPR045338">
    <property type="entry name" value="DUF6535"/>
</dbReference>
<reference evidence="4 5" key="1">
    <citation type="journal article" date="2016" name="Mol. Biol. Evol.">
        <title>Comparative Genomics of Early-Diverging Mushroom-Forming Fungi Provides Insights into the Origins of Lignocellulose Decay Capabilities.</title>
        <authorList>
            <person name="Nagy L.G."/>
            <person name="Riley R."/>
            <person name="Tritt A."/>
            <person name="Adam C."/>
            <person name="Daum C."/>
            <person name="Floudas D."/>
            <person name="Sun H."/>
            <person name="Yadav J.S."/>
            <person name="Pangilinan J."/>
            <person name="Larsson K.H."/>
            <person name="Matsuura K."/>
            <person name="Barry K."/>
            <person name="Labutti K."/>
            <person name="Kuo R."/>
            <person name="Ohm R.A."/>
            <person name="Bhattacharya S.S."/>
            <person name="Shirouzu T."/>
            <person name="Yoshinaga Y."/>
            <person name="Martin F.M."/>
            <person name="Grigoriev I.V."/>
            <person name="Hibbett D.S."/>
        </authorList>
    </citation>
    <scope>NUCLEOTIDE SEQUENCE [LARGE SCALE GENOMIC DNA]</scope>
    <source>
        <strain evidence="4 5">L-15889</strain>
    </source>
</reference>
<keyword evidence="5" id="KW-1185">Reference proteome</keyword>
<evidence type="ECO:0000313" key="4">
    <source>
        <dbReference type="EMBL" id="KZT69441.1"/>
    </source>
</evidence>
<accession>A0A165QGH5</accession>
<proteinExistence type="predicted"/>
<evidence type="ECO:0000259" key="3">
    <source>
        <dbReference type="Pfam" id="PF20153"/>
    </source>
</evidence>
<feature type="transmembrane region" description="Helical" evidence="2">
    <location>
        <begin position="110"/>
        <end position="130"/>
    </location>
</feature>
<sequence>MASLRARLPTNPALYRSRYRRLASSFDPDTIILISSSNEPSPQDLPHHSEGSVVNSQSRPNLVSGHLSNSPNGRNPTLTSDTSGAWAICAEEVWKHEEVTIQNWKEEIDIMLVLAGLFSAIVATFNAQYFPNMQPSMVAVNGLWFSGLVFSLAAASIGISVKQWLEHYVVLQSVNPWQRAQMWHSRPRGLLNWRVPEIITLIPLLLQLALTLFLVGLQILLWTISSILAGIVVAPIVLLLAFTMYTMIAPTNHSALHADLKVRPPDRLGNIPVRGQGYKAVVELVKREKAKLRHLGEGEESLDVLVAADKFIGGDIFLEQVVKPCLIQADTHSALPIFYRILQERAHLVDLTAGQRPTPKWLADEMDNGSVIVMGKLALEMLRRVGMEGGEGDRLRDEPRILDLLVRLLSATPLTDYSVYERLVVWFVIADLSPASRKEALALILRNAHKFLPDHPELCVSLGHMCLDMIEQLHKDGSDPQAIRQRSVLHVLDHVLFATPGRESSVYDRLCGLVQSAGISQEAGDEMVDIVYRYSGHFSSSESNVQILNSCVRPLQEDDNLVPGMSLLSAILTISARLPVPDFNLIENALLSATGIANPDTVNIIVQKMDSKDACDFGFSEMCLEADRE</sequence>